<dbReference type="PATRIC" id="fig|1401328.3.peg.409"/>
<dbReference type="InterPro" id="IPR018495">
    <property type="entry name" value="Succ_DH_cyt_bsu_CS"/>
</dbReference>
<dbReference type="GO" id="GO:0009055">
    <property type="term" value="F:electron transfer activity"/>
    <property type="evidence" value="ECO:0007669"/>
    <property type="project" value="InterPro"/>
</dbReference>
<dbReference type="CDD" id="cd03499">
    <property type="entry name" value="SQR_TypeC_SdhC"/>
    <property type="match status" value="1"/>
</dbReference>
<evidence type="ECO:0000256" key="11">
    <source>
        <dbReference type="ARBA" id="ARBA00025912"/>
    </source>
</evidence>
<evidence type="ECO:0000313" key="14">
    <source>
        <dbReference type="EMBL" id="AHC73638.1"/>
    </source>
</evidence>
<dbReference type="STRING" id="1401328.P856_419"/>
<evidence type="ECO:0000256" key="12">
    <source>
        <dbReference type="PIRSR" id="PIRSR000178-1"/>
    </source>
</evidence>
<feature type="transmembrane region" description="Helical" evidence="13">
    <location>
        <begin position="107"/>
        <end position="127"/>
    </location>
</feature>
<dbReference type="PANTHER" id="PTHR10978:SF5">
    <property type="entry name" value="SUCCINATE DEHYDROGENASE CYTOCHROME B560 SUBUNIT, MITOCHONDRIAL"/>
    <property type="match status" value="1"/>
</dbReference>
<evidence type="ECO:0000313" key="15">
    <source>
        <dbReference type="Proteomes" id="UP000018700"/>
    </source>
</evidence>
<keyword evidence="8 13" id="KW-1133">Transmembrane helix</keyword>
<dbReference type="PANTHER" id="PTHR10978">
    <property type="entry name" value="SUCCINATE DEHYDROGENASE CYTOCHROME B560 SUBUNIT"/>
    <property type="match status" value="1"/>
</dbReference>
<dbReference type="KEGG" id="efk:P856_419"/>
<evidence type="ECO:0000256" key="10">
    <source>
        <dbReference type="ARBA" id="ARBA00023136"/>
    </source>
</evidence>
<evidence type="ECO:0000256" key="2">
    <source>
        <dbReference type="ARBA" id="ARBA00004141"/>
    </source>
</evidence>
<keyword evidence="15" id="KW-1185">Reference proteome</keyword>
<dbReference type="PROSITE" id="PS01001">
    <property type="entry name" value="SDH_CYT_2"/>
    <property type="match status" value="1"/>
</dbReference>
<dbReference type="GO" id="GO:0046872">
    <property type="term" value="F:metal ion binding"/>
    <property type="evidence" value="ECO:0007669"/>
    <property type="project" value="UniProtKB-KW"/>
</dbReference>
<proteinExistence type="inferred from homology"/>
<dbReference type="PIRSF" id="PIRSF000178">
    <property type="entry name" value="SDH_cyt_b560"/>
    <property type="match status" value="1"/>
</dbReference>
<dbReference type="PROSITE" id="PS01000">
    <property type="entry name" value="SDH_CYT_1"/>
    <property type="match status" value="1"/>
</dbReference>
<keyword evidence="6 13" id="KW-0812">Transmembrane</keyword>
<dbReference type="InterPro" id="IPR000701">
    <property type="entry name" value="SuccDH_FuR_B_TM-su"/>
</dbReference>
<evidence type="ECO:0000256" key="3">
    <source>
        <dbReference type="ARBA" id="ARBA00007244"/>
    </source>
</evidence>
<dbReference type="RefSeq" id="WP_025300518.1">
    <property type="nucleotide sequence ID" value="NZ_CP006745.1"/>
</dbReference>
<evidence type="ECO:0000256" key="6">
    <source>
        <dbReference type="ARBA" id="ARBA00022692"/>
    </source>
</evidence>
<comment type="function">
    <text evidence="1">Membrane-anchoring subunit of succinate dehydrogenase (SDH).</text>
</comment>
<dbReference type="SUPFAM" id="SSF81343">
    <property type="entry name" value="Fumarate reductase respiratory complex transmembrane subunits"/>
    <property type="match status" value="1"/>
</dbReference>
<dbReference type="Pfam" id="PF01127">
    <property type="entry name" value="Sdh_cyt"/>
    <property type="match status" value="1"/>
</dbReference>
<feature type="binding site" description="axial binding residue" evidence="12">
    <location>
        <position position="81"/>
    </location>
    <ligand>
        <name>heme</name>
        <dbReference type="ChEBI" id="CHEBI:30413"/>
        <note>ligand shared with second transmembrane subunit</note>
    </ligand>
    <ligandPart>
        <name>Fe</name>
        <dbReference type="ChEBI" id="CHEBI:18248"/>
    </ligandPart>
</feature>
<dbReference type="InterPro" id="IPR014314">
    <property type="entry name" value="Succ_DH_cytb556"/>
</dbReference>
<comment type="subcellular location">
    <subcellularLocation>
        <location evidence="2">Membrane</location>
        <topology evidence="2">Multi-pass membrane protein</topology>
    </subcellularLocation>
</comment>
<dbReference type="InterPro" id="IPR034804">
    <property type="entry name" value="SQR/QFR_C/D"/>
</dbReference>
<dbReference type="GO" id="GO:0006099">
    <property type="term" value="P:tricarboxylic acid cycle"/>
    <property type="evidence" value="ECO:0007669"/>
    <property type="project" value="InterPro"/>
</dbReference>
<dbReference type="eggNOG" id="COG2009">
    <property type="taxonomic scope" value="Bacteria"/>
</dbReference>
<evidence type="ECO:0000256" key="5">
    <source>
        <dbReference type="ARBA" id="ARBA00022617"/>
    </source>
</evidence>
<dbReference type="Gene3D" id="1.20.1300.10">
    <property type="entry name" value="Fumarate reductase/succinate dehydrogenase, transmembrane subunit"/>
    <property type="match status" value="1"/>
</dbReference>
<feature type="transmembrane region" description="Helical" evidence="13">
    <location>
        <begin position="62"/>
        <end position="82"/>
    </location>
</feature>
<comment type="cofactor">
    <cofactor evidence="12">
        <name>heme</name>
        <dbReference type="ChEBI" id="CHEBI:30413"/>
    </cofactor>
    <text evidence="12">The heme is bound between the two transmembrane subunits.</text>
</comment>
<sequence length="132" mass="14975">MKTHNRPLSPHLQIYKPQLTSVMSICHRATGVALVAGALLLVWWVIAAAVGPEVFDKVQKFLTSWLGILILFIFTCTLMYHLCNGIRHLFWDAGYGFRLEDVYKSGWITLSIAVLLTSITWIFVIILRTTVI</sequence>
<comment type="subunit">
    <text evidence="11">Part of an enzyme complex containing four subunits: a flavoprotein, an iron-sulfur protein, plus two membrane-anchoring proteins, SdhC and SdhD. The complex can form homotrimers.</text>
</comment>
<protein>
    <recommendedName>
        <fullName evidence="4">Succinate dehydrogenase cytochrome b556 subunit</fullName>
    </recommendedName>
</protein>
<name>V9TVB3_9PROT</name>
<evidence type="ECO:0000256" key="13">
    <source>
        <dbReference type="SAM" id="Phobius"/>
    </source>
</evidence>
<accession>V9TVB3</accession>
<dbReference type="HOGENOM" id="CLU_094691_3_1_5"/>
<comment type="similarity">
    <text evidence="3">Belongs to the cytochrome b560 family.</text>
</comment>
<keyword evidence="7 12" id="KW-0479">Metal-binding</keyword>
<dbReference type="EMBL" id="CP006745">
    <property type="protein sequence ID" value="AHC73638.1"/>
    <property type="molecule type" value="Genomic_DNA"/>
</dbReference>
<evidence type="ECO:0000256" key="1">
    <source>
        <dbReference type="ARBA" id="ARBA00004050"/>
    </source>
</evidence>
<keyword evidence="10 13" id="KW-0472">Membrane</keyword>
<dbReference type="GO" id="GO:0016020">
    <property type="term" value="C:membrane"/>
    <property type="evidence" value="ECO:0007669"/>
    <property type="project" value="UniProtKB-SubCell"/>
</dbReference>
<organism evidence="14 15">
    <name type="scientific">Candidatus Endolissoclinum faulkneri L5</name>
    <dbReference type="NCBI Taxonomy" id="1401328"/>
    <lineage>
        <taxon>Bacteria</taxon>
        <taxon>Pseudomonadati</taxon>
        <taxon>Pseudomonadota</taxon>
        <taxon>Alphaproteobacteria</taxon>
        <taxon>Rhodospirillales</taxon>
        <taxon>Rhodospirillaceae</taxon>
        <taxon>Candidatus Endolissoclinum</taxon>
    </lineage>
</organism>
<evidence type="ECO:0000256" key="4">
    <source>
        <dbReference type="ARBA" id="ARBA00020076"/>
    </source>
</evidence>
<dbReference type="Proteomes" id="UP000018700">
    <property type="component" value="Chromosome"/>
</dbReference>
<evidence type="ECO:0000256" key="7">
    <source>
        <dbReference type="ARBA" id="ARBA00022723"/>
    </source>
</evidence>
<keyword evidence="9 12" id="KW-0408">Iron</keyword>
<evidence type="ECO:0000256" key="9">
    <source>
        <dbReference type="ARBA" id="ARBA00023004"/>
    </source>
</evidence>
<keyword evidence="5 12" id="KW-0349">Heme</keyword>
<reference evidence="14 15" key="1">
    <citation type="journal article" date="2013" name="PLoS ONE">
        <title>Bacterial endosymbiosis in a chordate host: long-term co-evolution and conservation of secondary metabolism.</title>
        <authorList>
            <person name="Kwan J.C."/>
            <person name="Schmidt E.W."/>
        </authorList>
    </citation>
    <scope>NUCLEOTIDE SEQUENCE [LARGE SCALE GENOMIC DNA]</scope>
    <source>
        <strain evidence="15">faulkneri L5</strain>
    </source>
</reference>
<dbReference type="NCBIfam" id="TIGR02970">
    <property type="entry name" value="succ_dehyd_cytB"/>
    <property type="match status" value="1"/>
</dbReference>
<gene>
    <name evidence="14" type="primary">sdhC</name>
    <name evidence="14" type="ORF">P856_419</name>
</gene>
<dbReference type="AlphaFoldDB" id="V9TVB3"/>
<evidence type="ECO:0000256" key="8">
    <source>
        <dbReference type="ARBA" id="ARBA00022989"/>
    </source>
</evidence>
<feature type="transmembrane region" description="Helical" evidence="13">
    <location>
        <begin position="29"/>
        <end position="50"/>
    </location>
</feature>